<feature type="domain" description="3-hydroxyisobutyrate dehydrogenase-like NAD-binding" evidence="5">
    <location>
        <begin position="167"/>
        <end position="284"/>
    </location>
</feature>
<evidence type="ECO:0000313" key="7">
    <source>
        <dbReference type="Proteomes" id="UP000316360"/>
    </source>
</evidence>
<evidence type="ECO:0000256" key="2">
    <source>
        <dbReference type="ARBA" id="ARBA00023027"/>
    </source>
</evidence>
<gene>
    <name evidence="6" type="ORF">E3J84_06195</name>
</gene>
<protein>
    <submittedName>
        <fullName evidence="6">2-hydroxy-3-oxopropionate reductase</fullName>
        <ecNumber evidence="6">1.1.1.60</ecNumber>
    </submittedName>
</protein>
<dbReference type="InterPro" id="IPR006115">
    <property type="entry name" value="6PGDH_NADP-bd"/>
</dbReference>
<dbReference type="PANTHER" id="PTHR43060">
    <property type="entry name" value="3-HYDROXYISOBUTYRATE DEHYDROGENASE-LIKE 1, MITOCHONDRIAL-RELATED"/>
    <property type="match status" value="1"/>
</dbReference>
<dbReference type="InterPro" id="IPR013328">
    <property type="entry name" value="6PGD_dom2"/>
</dbReference>
<reference evidence="6 7" key="1">
    <citation type="submission" date="2019-03" db="EMBL/GenBank/DDBJ databases">
        <title>Metabolic potential of uncultured bacteria and archaea associated with petroleum seepage in deep-sea sediments.</title>
        <authorList>
            <person name="Dong X."/>
            <person name="Hubert C."/>
        </authorList>
    </citation>
    <scope>NUCLEOTIDE SEQUENCE [LARGE SCALE GENOMIC DNA]</scope>
    <source>
        <strain evidence="6">E44_bin7</strain>
    </source>
</reference>
<dbReference type="EMBL" id="SOKJ01000355">
    <property type="protein sequence ID" value="TET08443.1"/>
    <property type="molecule type" value="Genomic_DNA"/>
</dbReference>
<evidence type="ECO:0000259" key="5">
    <source>
        <dbReference type="Pfam" id="PF14833"/>
    </source>
</evidence>
<dbReference type="Gene3D" id="3.40.50.720">
    <property type="entry name" value="NAD(P)-binding Rossmann-like Domain"/>
    <property type="match status" value="1"/>
</dbReference>
<feature type="domain" description="6-phosphogluconate dehydrogenase NADP-binding" evidence="4">
    <location>
        <begin position="5"/>
        <end position="162"/>
    </location>
</feature>
<dbReference type="NCBIfam" id="NF008592">
    <property type="entry name" value="PRK11559.1"/>
    <property type="match status" value="1"/>
</dbReference>
<dbReference type="SUPFAM" id="SSF51735">
    <property type="entry name" value="NAD(P)-binding Rossmann-fold domains"/>
    <property type="match status" value="1"/>
</dbReference>
<dbReference type="InterPro" id="IPR036291">
    <property type="entry name" value="NAD(P)-bd_dom_sf"/>
</dbReference>
<comment type="caution">
    <text evidence="6">The sequence shown here is derived from an EMBL/GenBank/DDBJ whole genome shotgun (WGS) entry which is preliminary data.</text>
</comment>
<dbReference type="GO" id="GO:0050661">
    <property type="term" value="F:NADP binding"/>
    <property type="evidence" value="ECO:0007669"/>
    <property type="project" value="InterPro"/>
</dbReference>
<organism evidence="6 7">
    <name type="scientific">Aerophobetes bacterium</name>
    <dbReference type="NCBI Taxonomy" id="2030807"/>
    <lineage>
        <taxon>Bacteria</taxon>
        <taxon>Candidatus Aerophobota</taxon>
    </lineage>
</organism>
<feature type="active site" evidence="3">
    <location>
        <position position="173"/>
    </location>
</feature>
<evidence type="ECO:0000259" key="4">
    <source>
        <dbReference type="Pfam" id="PF03446"/>
    </source>
</evidence>
<keyword evidence="1 6" id="KW-0560">Oxidoreductase</keyword>
<dbReference type="InterPro" id="IPR029154">
    <property type="entry name" value="HIBADH-like_NADP-bd"/>
</dbReference>
<dbReference type="SUPFAM" id="SSF48179">
    <property type="entry name" value="6-phosphogluconate dehydrogenase C-terminal domain-like"/>
    <property type="match status" value="1"/>
</dbReference>
<dbReference type="Proteomes" id="UP000316360">
    <property type="component" value="Unassembled WGS sequence"/>
</dbReference>
<sequence>MEKPKIGFIGTGIMGKPMAKNLIDAGYKLVVYDINQDAVTELMNYGAETANSPKEVAQKAEVIITMLPDSFQVKEVALGDKGLIEGVKNDQIYIDMSSIEPLIAKKVAEKLGEKGVKTLDAPVSGGQQGAIEGTLTIMVGGPEEVFGQCREIFGVLGKSAVRMGEIGSGQITKLLNQIIVAINIAAMSEAFILGKKAEVDPRNIYTAIRGGLAGSNVLDAKVHLVMDRKFEPGFRIDLHIKDLCNALNTGHELNVPLPLTSLVMEMMQALKVEGCGHLDHGALALFYEKMANIKIE</sequence>
<evidence type="ECO:0000313" key="6">
    <source>
        <dbReference type="EMBL" id="TET08443.1"/>
    </source>
</evidence>
<evidence type="ECO:0000256" key="3">
    <source>
        <dbReference type="PIRSR" id="PIRSR000103-1"/>
    </source>
</evidence>
<name>A0A523RRM0_UNCAE</name>
<dbReference type="PIRSF" id="PIRSF000103">
    <property type="entry name" value="HIBADH"/>
    <property type="match status" value="1"/>
</dbReference>
<dbReference type="EC" id="1.1.1.60" evidence="6"/>
<dbReference type="GO" id="GO:0046487">
    <property type="term" value="P:glyoxylate metabolic process"/>
    <property type="evidence" value="ECO:0007669"/>
    <property type="project" value="InterPro"/>
</dbReference>
<accession>A0A523RRM0</accession>
<proteinExistence type="predicted"/>
<dbReference type="Pfam" id="PF03446">
    <property type="entry name" value="NAD_binding_2"/>
    <property type="match status" value="1"/>
</dbReference>
<keyword evidence="2" id="KW-0520">NAD</keyword>
<dbReference type="GO" id="GO:0051287">
    <property type="term" value="F:NAD binding"/>
    <property type="evidence" value="ECO:0007669"/>
    <property type="project" value="InterPro"/>
</dbReference>
<dbReference type="NCBIfam" id="TIGR01505">
    <property type="entry name" value="tartro_sem_red"/>
    <property type="match status" value="1"/>
</dbReference>
<dbReference type="PANTHER" id="PTHR43060:SF3">
    <property type="entry name" value="2-HYDROXY-3-OXOPROPIONATE REDUCTASE"/>
    <property type="match status" value="1"/>
</dbReference>
<evidence type="ECO:0000256" key="1">
    <source>
        <dbReference type="ARBA" id="ARBA00023002"/>
    </source>
</evidence>
<dbReference type="InterPro" id="IPR006398">
    <property type="entry name" value="Tartro_sem_red"/>
</dbReference>
<dbReference type="InterPro" id="IPR015815">
    <property type="entry name" value="HIBADH-related"/>
</dbReference>
<dbReference type="Gene3D" id="1.10.1040.10">
    <property type="entry name" value="N-(1-d-carboxylethyl)-l-norvaline Dehydrogenase, domain 2"/>
    <property type="match status" value="1"/>
</dbReference>
<dbReference type="Pfam" id="PF14833">
    <property type="entry name" value="NAD_binding_11"/>
    <property type="match status" value="1"/>
</dbReference>
<dbReference type="InterPro" id="IPR008927">
    <property type="entry name" value="6-PGluconate_DH-like_C_sf"/>
</dbReference>
<dbReference type="AlphaFoldDB" id="A0A523RRM0"/>
<dbReference type="GO" id="GO:0008679">
    <property type="term" value="F:2-hydroxy-3-oxopropionate reductase activity"/>
    <property type="evidence" value="ECO:0007669"/>
    <property type="project" value="UniProtKB-EC"/>
</dbReference>